<evidence type="ECO:0000313" key="3">
    <source>
        <dbReference type="EMBL" id="TLD71236.1"/>
    </source>
</evidence>
<dbReference type="Proteomes" id="UP000306196">
    <property type="component" value="Unassembled WGS sequence"/>
</dbReference>
<gene>
    <name evidence="3" type="ORF">FEM03_06790</name>
</gene>
<dbReference type="EMBL" id="VAUV01000005">
    <property type="protein sequence ID" value="TLD71236.1"/>
    <property type="molecule type" value="Genomic_DNA"/>
</dbReference>
<evidence type="ECO:0000313" key="4">
    <source>
        <dbReference type="Proteomes" id="UP000306196"/>
    </source>
</evidence>
<reference evidence="3 4" key="1">
    <citation type="submission" date="2019-05" db="EMBL/GenBank/DDBJ databases">
        <title>Verrucobacter flavum gen. nov., sp. nov. a new member of the family Verrucomicrobiaceae.</title>
        <authorList>
            <person name="Szuroczki S."/>
            <person name="Abbaszade G."/>
            <person name="Szabo A."/>
            <person name="Felfoldi T."/>
            <person name="Schumann P."/>
            <person name="Boka K."/>
            <person name="Keki Z."/>
            <person name="Toumi M."/>
            <person name="Toth E."/>
        </authorList>
    </citation>
    <scope>NUCLEOTIDE SEQUENCE [LARGE SCALE GENOMIC DNA]</scope>
    <source>
        <strain evidence="3 4">MG-N-17</strain>
    </source>
</reference>
<feature type="transmembrane region" description="Helical" evidence="1">
    <location>
        <begin position="617"/>
        <end position="637"/>
    </location>
</feature>
<keyword evidence="1" id="KW-1133">Transmembrane helix</keyword>
<keyword evidence="4" id="KW-1185">Reference proteome</keyword>
<name>A0A5R8KG23_9BACT</name>
<evidence type="ECO:0000259" key="2">
    <source>
        <dbReference type="Pfam" id="PF13785"/>
    </source>
</evidence>
<proteinExistence type="predicted"/>
<sequence length="651" mass="71264">MMFFVSALAWQRMRQFDCPQCGAPVVFQSATAEASVCSFCQTVVVRKDVNVEAIGSMAVLPPDVSPLQVGARGRLGEWGFMLLGRVRVAWKGGSWNEWFAEFSDGGRGWVAESQGFFMVLREEKVVGGVKGGTKLKVGESVGVNDLVVKVVDSKEVECVGGEGELPVAVVTGERWVATDVEAGKGVVGTLEKTAEGWRFFKGKVATFEELGWQGLKEMPGWNGVPLVTERGLTEGFNCPNCGGVVGLRAAGGSMAGSCSHCGSVLDATLPKVELLQKGGKKRKVKATLPLGTRGVWKGVEWQVIGFMQRKDKWAPWLEYLLFNPFKGYLWLTEYKGHWAVVERVLEAPGVAVSGVRPWIMHEGREYKQYAKAACEVTYVEGEFYWLVEVGEKAVVTDFIAPPFVLSSETYVELNEVTWSAGEYATSRQLSEGFKVPLKDFPTTQGLGMLQPSGYGEKWNTLKSVVKWVALIWLGLQIFTGGSCSGKKEYEGEFEYATPAVKQAMGMAPDSVAVTPPFEVTKQGGVEVEVRAPVNNNWLGLDVELINATTGERRPGEVTVEYYQGVDSDGRWEEGSRQATATIPGVEPGTYTLALDAAADAAVGQMTYDLVVTSGHKYFSNFVLGLLALLVYPIFVGWRHWSFESRRWSNAD</sequence>
<keyword evidence="1" id="KW-0472">Membrane</keyword>
<dbReference type="Pfam" id="PF13785">
    <property type="entry name" value="DUF4178"/>
    <property type="match status" value="1"/>
</dbReference>
<keyword evidence="1" id="KW-0812">Transmembrane</keyword>
<dbReference type="AlphaFoldDB" id="A0A5R8KG23"/>
<protein>
    <submittedName>
        <fullName evidence="3">DUF4178 domain-containing protein</fullName>
    </submittedName>
</protein>
<comment type="caution">
    <text evidence="3">The sequence shown here is derived from an EMBL/GenBank/DDBJ whole genome shotgun (WGS) entry which is preliminary data.</text>
</comment>
<evidence type="ECO:0000256" key="1">
    <source>
        <dbReference type="SAM" id="Phobius"/>
    </source>
</evidence>
<accession>A0A5R8KG23</accession>
<organism evidence="3 4">
    <name type="scientific">Phragmitibacter flavus</name>
    <dbReference type="NCBI Taxonomy" id="2576071"/>
    <lineage>
        <taxon>Bacteria</taxon>
        <taxon>Pseudomonadati</taxon>
        <taxon>Verrucomicrobiota</taxon>
        <taxon>Verrucomicrobiia</taxon>
        <taxon>Verrucomicrobiales</taxon>
        <taxon>Verrucomicrobiaceae</taxon>
        <taxon>Phragmitibacter</taxon>
    </lineage>
</organism>
<feature type="domain" description="DUF4178" evidence="2">
    <location>
        <begin position="290"/>
        <end position="424"/>
    </location>
</feature>
<dbReference type="InterPro" id="IPR025235">
    <property type="entry name" value="DUF4178"/>
</dbReference>